<evidence type="ECO:0000313" key="1">
    <source>
        <dbReference type="EMBL" id="OEU22820.1"/>
    </source>
</evidence>
<keyword evidence="2" id="KW-1185">Reference proteome</keyword>
<accession>A0A1E7FXE9</accession>
<evidence type="ECO:0000313" key="2">
    <source>
        <dbReference type="Proteomes" id="UP000095751"/>
    </source>
</evidence>
<protein>
    <submittedName>
        <fullName evidence="1">Uncharacterized protein</fullName>
    </submittedName>
</protein>
<dbReference type="EMBL" id="KV784353">
    <property type="protein sequence ID" value="OEU22820.1"/>
    <property type="molecule type" value="Genomic_DNA"/>
</dbReference>
<gene>
    <name evidence="1" type="ORF">FRACYDRAFT_267393</name>
</gene>
<dbReference type="Proteomes" id="UP000095751">
    <property type="component" value="Unassembled WGS sequence"/>
</dbReference>
<organism evidence="1 2">
    <name type="scientific">Fragilariopsis cylindrus CCMP1102</name>
    <dbReference type="NCBI Taxonomy" id="635003"/>
    <lineage>
        <taxon>Eukaryota</taxon>
        <taxon>Sar</taxon>
        <taxon>Stramenopiles</taxon>
        <taxon>Ochrophyta</taxon>
        <taxon>Bacillariophyta</taxon>
        <taxon>Bacillariophyceae</taxon>
        <taxon>Bacillariophycidae</taxon>
        <taxon>Bacillariales</taxon>
        <taxon>Bacillariaceae</taxon>
        <taxon>Fragilariopsis</taxon>
    </lineage>
</organism>
<name>A0A1E7FXE9_9STRA</name>
<reference evidence="1 2" key="1">
    <citation type="submission" date="2016-09" db="EMBL/GenBank/DDBJ databases">
        <title>Extensive genetic diversity and differential bi-allelic expression allows diatom success in the polar Southern Ocean.</title>
        <authorList>
            <consortium name="DOE Joint Genome Institute"/>
            <person name="Mock T."/>
            <person name="Otillar R.P."/>
            <person name="Strauss J."/>
            <person name="Dupont C."/>
            <person name="Frickenhaus S."/>
            <person name="Maumus F."/>
            <person name="Mcmullan M."/>
            <person name="Sanges R."/>
            <person name="Schmutz J."/>
            <person name="Toseland A."/>
            <person name="Valas R."/>
            <person name="Veluchamy A."/>
            <person name="Ward B.J."/>
            <person name="Allen A."/>
            <person name="Barry K."/>
            <person name="Falciatore A."/>
            <person name="Ferrante M."/>
            <person name="Fortunato A.E."/>
            <person name="Gloeckner G."/>
            <person name="Gruber A."/>
            <person name="Hipkin R."/>
            <person name="Janech M."/>
            <person name="Kroth P."/>
            <person name="Leese F."/>
            <person name="Lindquist E."/>
            <person name="Lyon B.R."/>
            <person name="Martin J."/>
            <person name="Mayer C."/>
            <person name="Parker M."/>
            <person name="Quesneville H."/>
            <person name="Raymond J."/>
            <person name="Uhlig C."/>
            <person name="Valentin K.U."/>
            <person name="Worden A.Z."/>
            <person name="Armbrust E.V."/>
            <person name="Bowler C."/>
            <person name="Green B."/>
            <person name="Moulton V."/>
            <person name="Van Oosterhout C."/>
            <person name="Grigoriev I."/>
        </authorList>
    </citation>
    <scope>NUCLEOTIDE SEQUENCE [LARGE SCALE GENOMIC DNA]</scope>
    <source>
        <strain evidence="1 2">CCMP1102</strain>
    </source>
</reference>
<sequence>MIVGLILNRPYSTSVKIAGTRLPVRYGGRFGLDANDMPEFYLHYNHQKLQEAKVGEPISEEQKQSNFWKCTKEDADTAVEVGLAKSEDFLVVLGLSVWDKGKNSSGDGEPSSMELDSYFSEVDEGSIGTIWKLLKVQEPLNKKNAAENLEAANTAWMLSGNAGWMLSSSKQLDRHSSDMETKEQQKVQSLAYSALDKWIRLFLLKP</sequence>
<dbReference type="AlphaFoldDB" id="A0A1E7FXE9"/>
<dbReference type="Gene3D" id="3.40.1740.10">
    <property type="entry name" value="VC0467-like"/>
    <property type="match status" value="1"/>
</dbReference>
<dbReference type="InParanoid" id="A0A1E7FXE9"/>
<dbReference type="OrthoDB" id="272750at2759"/>
<dbReference type="KEGG" id="fcy:FRACYDRAFT_267393"/>
<proteinExistence type="predicted"/>